<sequence>MDFVGSKGRKPYKEKMDGYIIIYDTSNLSRVKKTRFGRKLYGYTDKSNNGQYEYYRSGLLDEIPSRKLIRGVVIVKKKEADKVLNLMKKNTTWKRTEDK</sequence>
<dbReference type="Proteomes" id="UP000070257">
    <property type="component" value="Unassembled WGS sequence"/>
</dbReference>
<evidence type="ECO:0000313" key="2">
    <source>
        <dbReference type="Proteomes" id="UP000070257"/>
    </source>
</evidence>
<organism evidence="1 2">
    <name type="scientific">candidate division MSBL1 archaeon SCGC-AAA259J03</name>
    <dbReference type="NCBI Taxonomy" id="1698269"/>
    <lineage>
        <taxon>Archaea</taxon>
        <taxon>Methanobacteriati</taxon>
        <taxon>Methanobacteriota</taxon>
        <taxon>candidate division MSBL1</taxon>
    </lineage>
</organism>
<comment type="caution">
    <text evidence="1">The sequence shown here is derived from an EMBL/GenBank/DDBJ whole genome shotgun (WGS) entry which is preliminary data.</text>
</comment>
<keyword evidence="2" id="KW-1185">Reference proteome</keyword>
<accession>A0A656YVD3</accession>
<protein>
    <submittedName>
        <fullName evidence="1">Uncharacterized protein</fullName>
    </submittedName>
</protein>
<dbReference type="EMBL" id="LHXT01000125">
    <property type="protein sequence ID" value="KXA96154.1"/>
    <property type="molecule type" value="Genomic_DNA"/>
</dbReference>
<name>A0A656YVD3_9EURY</name>
<reference evidence="1 2" key="1">
    <citation type="journal article" date="2016" name="Sci. Rep.">
        <title>Metabolic traits of an uncultured archaeal lineage -MSBL1- from brine pools of the Red Sea.</title>
        <authorList>
            <person name="Mwirichia R."/>
            <person name="Alam I."/>
            <person name="Rashid M."/>
            <person name="Vinu M."/>
            <person name="Ba-Alawi W."/>
            <person name="Anthony Kamau A."/>
            <person name="Kamanda Ngugi D."/>
            <person name="Goker M."/>
            <person name="Klenk H.P."/>
            <person name="Bajic V."/>
            <person name="Stingl U."/>
        </authorList>
    </citation>
    <scope>NUCLEOTIDE SEQUENCE [LARGE SCALE GENOMIC DNA]</scope>
    <source>
        <strain evidence="1">SCGC-AAA259J03</strain>
    </source>
</reference>
<gene>
    <name evidence="1" type="ORF">AKJ39_05000</name>
</gene>
<proteinExistence type="predicted"/>
<evidence type="ECO:0000313" key="1">
    <source>
        <dbReference type="EMBL" id="KXA96154.1"/>
    </source>
</evidence>
<dbReference type="AlphaFoldDB" id="A0A656YVD3"/>